<dbReference type="InterPro" id="IPR029063">
    <property type="entry name" value="SAM-dependent_MTases_sf"/>
</dbReference>
<dbReference type="AlphaFoldDB" id="A0A972JGH9"/>
<proteinExistence type="predicted"/>
<keyword evidence="2" id="KW-0808">Transferase</keyword>
<evidence type="ECO:0000313" key="2">
    <source>
        <dbReference type="EMBL" id="NMH26880.1"/>
    </source>
</evidence>
<comment type="caution">
    <text evidence="2">The sequence shown here is derived from an EMBL/GenBank/DDBJ whole genome shotgun (WGS) entry which is preliminary data.</text>
</comment>
<dbReference type="Pfam" id="PF08241">
    <property type="entry name" value="Methyltransf_11"/>
    <property type="match status" value="1"/>
</dbReference>
<accession>A0A972JGH9</accession>
<evidence type="ECO:0000313" key="3">
    <source>
        <dbReference type="Proteomes" id="UP000712080"/>
    </source>
</evidence>
<protein>
    <submittedName>
        <fullName evidence="2">Class I SAM-dependent methyltransferase</fullName>
    </submittedName>
</protein>
<reference evidence="2" key="1">
    <citation type="submission" date="2020-02" db="EMBL/GenBank/DDBJ databases">
        <title>Flavobacterium sp. genome.</title>
        <authorList>
            <person name="Jung H.S."/>
            <person name="Baek J.H."/>
            <person name="Jeon C.O."/>
        </authorList>
    </citation>
    <scope>NUCLEOTIDE SEQUENCE</scope>
    <source>
        <strain evidence="2">SE-s28</strain>
    </source>
</reference>
<dbReference type="Proteomes" id="UP000712080">
    <property type="component" value="Unassembled WGS sequence"/>
</dbReference>
<evidence type="ECO:0000259" key="1">
    <source>
        <dbReference type="Pfam" id="PF08241"/>
    </source>
</evidence>
<dbReference type="GO" id="GO:0008757">
    <property type="term" value="F:S-adenosylmethionine-dependent methyltransferase activity"/>
    <property type="evidence" value="ECO:0007669"/>
    <property type="project" value="InterPro"/>
</dbReference>
<sequence>MNPLIRKTFYLLPVQWRYSLRRLLYMPHDLVKKRLPMEPPKGMIFTGRGDFLELGADFFLRFEKYGGITPDDTILDIGSGIGRMAVPFTKFLSKDGQYDGFDIVKQGVDWCTKNITTKFPNFRFRWIPLRNELYNLSTADSAARLRFPYADERFDFIFLTSVFTHMMPEDVENYAKEISRVIKPGKRCMASFFLLDEDSVRSMKQTGLKNFPYSHGHYSLMDLSVKEANVAYQKEFIFDLFESHGFEIEHFFRGSWSGLESTELGEHQDVLVLKRNIKN</sequence>
<dbReference type="SUPFAM" id="SSF53335">
    <property type="entry name" value="S-adenosyl-L-methionine-dependent methyltransferases"/>
    <property type="match status" value="1"/>
</dbReference>
<organism evidence="2 3">
    <name type="scientific">Flavobacterium silvaticum</name>
    <dbReference type="NCBI Taxonomy" id="1852020"/>
    <lineage>
        <taxon>Bacteria</taxon>
        <taxon>Pseudomonadati</taxon>
        <taxon>Bacteroidota</taxon>
        <taxon>Flavobacteriia</taxon>
        <taxon>Flavobacteriales</taxon>
        <taxon>Flavobacteriaceae</taxon>
        <taxon>Flavobacterium</taxon>
    </lineage>
</organism>
<dbReference type="CDD" id="cd02440">
    <property type="entry name" value="AdoMet_MTases"/>
    <property type="match status" value="1"/>
</dbReference>
<feature type="domain" description="Methyltransferase type 11" evidence="1">
    <location>
        <begin position="75"/>
        <end position="188"/>
    </location>
</feature>
<keyword evidence="2" id="KW-0489">Methyltransferase</keyword>
<name>A0A972JGH9_9FLAO</name>
<dbReference type="GO" id="GO:0032259">
    <property type="term" value="P:methylation"/>
    <property type="evidence" value="ECO:0007669"/>
    <property type="project" value="UniProtKB-KW"/>
</dbReference>
<dbReference type="Gene3D" id="3.40.50.150">
    <property type="entry name" value="Vaccinia Virus protein VP39"/>
    <property type="match status" value="1"/>
</dbReference>
<gene>
    <name evidence="2" type="ORF">G6047_02445</name>
</gene>
<keyword evidence="3" id="KW-1185">Reference proteome</keyword>
<dbReference type="EMBL" id="JAAMPU010000097">
    <property type="protein sequence ID" value="NMH26880.1"/>
    <property type="molecule type" value="Genomic_DNA"/>
</dbReference>
<dbReference type="RefSeq" id="WP_169525889.1">
    <property type="nucleotide sequence ID" value="NZ_JAAMPU010000097.1"/>
</dbReference>
<dbReference type="InterPro" id="IPR013216">
    <property type="entry name" value="Methyltransf_11"/>
</dbReference>